<evidence type="ECO:0000256" key="2">
    <source>
        <dbReference type="SAM" id="SignalP"/>
    </source>
</evidence>
<name>A0A9D2UIL0_9BACT</name>
<dbReference type="AlphaFoldDB" id="A0A9D2UIL0"/>
<dbReference type="InterPro" id="IPR032287">
    <property type="entry name" value="DUF4838"/>
</dbReference>
<evidence type="ECO:0000313" key="4">
    <source>
        <dbReference type="Proteomes" id="UP000787625"/>
    </source>
</evidence>
<organism evidence="3 4">
    <name type="scientific">Candidatus Avibacteroides avistercoris</name>
    <dbReference type="NCBI Taxonomy" id="2840690"/>
    <lineage>
        <taxon>Bacteria</taxon>
        <taxon>Pseudomonadati</taxon>
        <taxon>Bacteroidota</taxon>
        <taxon>Bacteroidia</taxon>
        <taxon>Bacteroidales</taxon>
        <taxon>Bacteroidaceae</taxon>
        <taxon>Bacteroidaceae incertae sedis</taxon>
        <taxon>Candidatus Avibacteroides</taxon>
    </lineage>
</organism>
<proteinExistence type="predicted"/>
<protein>
    <submittedName>
        <fullName evidence="3">DUF4838 domain-containing protein</fullName>
    </submittedName>
</protein>
<comment type="caution">
    <text evidence="3">The sequence shown here is derived from an EMBL/GenBank/DDBJ whole genome shotgun (WGS) entry which is preliminary data.</text>
</comment>
<keyword evidence="2" id="KW-0732">Signal</keyword>
<dbReference type="Gene3D" id="3.30.379.10">
    <property type="entry name" value="Chitobiase/beta-hexosaminidase domain 2-like"/>
    <property type="match status" value="1"/>
</dbReference>
<reference evidence="3" key="2">
    <citation type="submission" date="2021-04" db="EMBL/GenBank/DDBJ databases">
        <authorList>
            <person name="Gilroy R."/>
        </authorList>
    </citation>
    <scope>NUCLEOTIDE SEQUENCE</scope>
    <source>
        <strain evidence="3">MalCec1-1739</strain>
    </source>
</reference>
<accession>A0A9D2UIL0</accession>
<evidence type="ECO:0000313" key="3">
    <source>
        <dbReference type="EMBL" id="HJD53100.1"/>
    </source>
</evidence>
<dbReference type="PANTHER" id="PTHR47406:SF2">
    <property type="entry name" value="ALPHA GLUCURONIDASE N-TERMINAL DOMAIN-CONTAINING PROTEIN"/>
    <property type="match status" value="1"/>
</dbReference>
<dbReference type="GO" id="GO:0005975">
    <property type="term" value="P:carbohydrate metabolic process"/>
    <property type="evidence" value="ECO:0007669"/>
    <property type="project" value="UniProtKB-ARBA"/>
</dbReference>
<feature type="signal peptide" evidence="2">
    <location>
        <begin position="1"/>
        <end position="18"/>
    </location>
</feature>
<dbReference type="Pfam" id="PF16126">
    <property type="entry name" value="DUF4838"/>
    <property type="match status" value="1"/>
</dbReference>
<dbReference type="GO" id="GO:0016787">
    <property type="term" value="F:hydrolase activity"/>
    <property type="evidence" value="ECO:0007669"/>
    <property type="project" value="UniProtKB-KW"/>
</dbReference>
<feature type="chain" id="PRO_5039523286" evidence="2">
    <location>
        <begin position="19"/>
        <end position="500"/>
    </location>
</feature>
<gene>
    <name evidence="3" type="ORF">IAA93_05195</name>
</gene>
<sequence length="500" mass="56151">MKKILVAAAALMSATAVAYPQMTLVDKGKPKAQIVIAEDNETNRQAALLLQDFINRISGAELAVTTDPGKARHTITIGGKTDKAGEDGFAILCADGRASIMSGGDKGAIYGVVTLLEKYLGVDYYADETYTLTEAGTVALPPIDLSETPAFRYRQSQSYCSKDPIYKVWMRLEEPSEVFIDNMWVHTFDRLLPSDVYGEAHPEYYAYFNGRRNPGNHSQWCLTNPEVFDIVAGKLDSIFKAHPDKKIISVSQNDGNDTYCACDECRAVNEYEGSQAGTYVRFMNKLAARFPDKEISTLAYLFTMKPPRHTRPLPNVNIMLCDIDCKREVPLTDNASGREFVEALEGWAAISDNIFVWDYCINFDNMVSCFPNFHILQDNIRLFHENNATMHFAQAGGTRGCDFAEMRAYVLSKLMWNPYQDTDSLMLHFMRGYYGDATPYLFRYHKIMEGALLGSRGELWIYDSPISHKDGMLNGNLLKTYDDLFDKAEAAVADDSLRLA</sequence>
<dbReference type="SUPFAM" id="SSF55545">
    <property type="entry name" value="beta-N-acetylhexosaminidase-like domain"/>
    <property type="match status" value="1"/>
</dbReference>
<dbReference type="PANTHER" id="PTHR47406">
    <property type="entry name" value="COAGULATION FACTOR 5/8 TYPE, C-TERMINAL"/>
    <property type="match status" value="1"/>
</dbReference>
<dbReference type="EMBL" id="DWUP01000109">
    <property type="protein sequence ID" value="HJD53100.1"/>
    <property type="molecule type" value="Genomic_DNA"/>
</dbReference>
<evidence type="ECO:0000256" key="1">
    <source>
        <dbReference type="ARBA" id="ARBA00022801"/>
    </source>
</evidence>
<dbReference type="InterPro" id="IPR029018">
    <property type="entry name" value="Hex-like_dom2"/>
</dbReference>
<feature type="non-terminal residue" evidence="3">
    <location>
        <position position="500"/>
    </location>
</feature>
<dbReference type="Proteomes" id="UP000787625">
    <property type="component" value="Unassembled WGS sequence"/>
</dbReference>
<reference evidence="3" key="1">
    <citation type="journal article" date="2021" name="PeerJ">
        <title>Extensive microbial diversity within the chicken gut microbiome revealed by metagenomics and culture.</title>
        <authorList>
            <person name="Gilroy R."/>
            <person name="Ravi A."/>
            <person name="Getino M."/>
            <person name="Pursley I."/>
            <person name="Horton D.L."/>
            <person name="Alikhan N.F."/>
            <person name="Baker D."/>
            <person name="Gharbi K."/>
            <person name="Hall N."/>
            <person name="Watson M."/>
            <person name="Adriaenssens E.M."/>
            <person name="Foster-Nyarko E."/>
            <person name="Jarju S."/>
            <person name="Secka A."/>
            <person name="Antonio M."/>
            <person name="Oren A."/>
            <person name="Chaudhuri R.R."/>
            <person name="La Ragione R."/>
            <person name="Hildebrand F."/>
            <person name="Pallen M.J."/>
        </authorList>
    </citation>
    <scope>NUCLEOTIDE SEQUENCE</scope>
    <source>
        <strain evidence="3">MalCec1-1739</strain>
    </source>
</reference>
<keyword evidence="1" id="KW-0378">Hydrolase</keyword>